<dbReference type="Proteomes" id="UP000095283">
    <property type="component" value="Unplaced"/>
</dbReference>
<accession>A0A1I7XJ92</accession>
<sequence>MQRARYRSKMMNNEEESKAPDAGGRDRFMRLAIRKREGGANRGEKCGPARIREGCKGDRQDISSRRNEIVKIIYMKNLTVYSSIIV</sequence>
<keyword evidence="2" id="KW-1185">Reference proteome</keyword>
<proteinExistence type="predicted"/>
<evidence type="ECO:0000313" key="2">
    <source>
        <dbReference type="Proteomes" id="UP000095283"/>
    </source>
</evidence>
<evidence type="ECO:0000256" key="1">
    <source>
        <dbReference type="SAM" id="MobiDB-lite"/>
    </source>
</evidence>
<organism evidence="2 3">
    <name type="scientific">Heterorhabditis bacteriophora</name>
    <name type="common">Entomopathogenic nematode worm</name>
    <dbReference type="NCBI Taxonomy" id="37862"/>
    <lineage>
        <taxon>Eukaryota</taxon>
        <taxon>Metazoa</taxon>
        <taxon>Ecdysozoa</taxon>
        <taxon>Nematoda</taxon>
        <taxon>Chromadorea</taxon>
        <taxon>Rhabditida</taxon>
        <taxon>Rhabditina</taxon>
        <taxon>Rhabditomorpha</taxon>
        <taxon>Strongyloidea</taxon>
        <taxon>Heterorhabditidae</taxon>
        <taxon>Heterorhabditis</taxon>
    </lineage>
</organism>
<dbReference type="WBParaSite" id="Hba_17822">
    <property type="protein sequence ID" value="Hba_17822"/>
    <property type="gene ID" value="Hba_17822"/>
</dbReference>
<feature type="region of interest" description="Disordered" evidence="1">
    <location>
        <begin position="1"/>
        <end position="26"/>
    </location>
</feature>
<reference evidence="3" key="1">
    <citation type="submission" date="2016-11" db="UniProtKB">
        <authorList>
            <consortium name="WormBaseParasite"/>
        </authorList>
    </citation>
    <scope>IDENTIFICATION</scope>
</reference>
<protein>
    <submittedName>
        <fullName evidence="3">Uncharacterized protein</fullName>
    </submittedName>
</protein>
<evidence type="ECO:0000313" key="3">
    <source>
        <dbReference type="WBParaSite" id="Hba_17822"/>
    </source>
</evidence>
<dbReference type="AlphaFoldDB" id="A0A1I7XJ92"/>
<name>A0A1I7XJ92_HETBA</name>
<feature type="compositionally biased region" description="Basic and acidic residues" evidence="1">
    <location>
        <begin position="15"/>
        <end position="26"/>
    </location>
</feature>